<proteinExistence type="predicted"/>
<gene>
    <name evidence="1" type="ORF">R3P38DRAFT_3187552</name>
</gene>
<protein>
    <submittedName>
        <fullName evidence="1">Uncharacterized protein</fullName>
    </submittedName>
</protein>
<keyword evidence="2" id="KW-1185">Reference proteome</keyword>
<name>A0AAW0BXD8_9AGAR</name>
<dbReference type="Proteomes" id="UP001362999">
    <property type="component" value="Unassembled WGS sequence"/>
</dbReference>
<organism evidence="1 2">
    <name type="scientific">Favolaschia claudopus</name>
    <dbReference type="NCBI Taxonomy" id="2862362"/>
    <lineage>
        <taxon>Eukaryota</taxon>
        <taxon>Fungi</taxon>
        <taxon>Dikarya</taxon>
        <taxon>Basidiomycota</taxon>
        <taxon>Agaricomycotina</taxon>
        <taxon>Agaricomycetes</taxon>
        <taxon>Agaricomycetidae</taxon>
        <taxon>Agaricales</taxon>
        <taxon>Marasmiineae</taxon>
        <taxon>Mycenaceae</taxon>
        <taxon>Favolaschia</taxon>
    </lineage>
</organism>
<reference evidence="1 2" key="1">
    <citation type="journal article" date="2024" name="J Genomics">
        <title>Draft genome sequencing and assembly of Favolaschia claudopus CIRM-BRFM 2984 isolated from oak limbs.</title>
        <authorList>
            <person name="Navarro D."/>
            <person name="Drula E."/>
            <person name="Chaduli D."/>
            <person name="Cazenave R."/>
            <person name="Ahrendt S."/>
            <person name="Wang J."/>
            <person name="Lipzen A."/>
            <person name="Daum C."/>
            <person name="Barry K."/>
            <person name="Grigoriev I.V."/>
            <person name="Favel A."/>
            <person name="Rosso M.N."/>
            <person name="Martin F."/>
        </authorList>
    </citation>
    <scope>NUCLEOTIDE SEQUENCE [LARGE SCALE GENOMIC DNA]</scope>
    <source>
        <strain evidence="1 2">CIRM-BRFM 2984</strain>
    </source>
</reference>
<accession>A0AAW0BXD8</accession>
<evidence type="ECO:0000313" key="2">
    <source>
        <dbReference type="Proteomes" id="UP001362999"/>
    </source>
</evidence>
<dbReference type="EMBL" id="JAWWNJ010000024">
    <property type="protein sequence ID" value="KAK7031829.1"/>
    <property type="molecule type" value="Genomic_DNA"/>
</dbReference>
<dbReference type="AlphaFoldDB" id="A0AAW0BXD8"/>
<evidence type="ECO:0000313" key="1">
    <source>
        <dbReference type="EMBL" id="KAK7031829.1"/>
    </source>
</evidence>
<comment type="caution">
    <text evidence="1">The sequence shown here is derived from an EMBL/GenBank/DDBJ whole genome shotgun (WGS) entry which is preliminary data.</text>
</comment>
<sequence>MPVPPPPPPHPATSPLTLLLPHRRVTLLTRLLRLPSAHIDFGLVDIAVIDPVAFTLRTKLILPTTPYSAPASLPFQTTDATPTSHGVAGLTVLHTRSILPAVLHSHQFPTCHTALHR</sequence>